<organism evidence="1 2">
    <name type="scientific">Crucibulum laeve</name>
    <dbReference type="NCBI Taxonomy" id="68775"/>
    <lineage>
        <taxon>Eukaryota</taxon>
        <taxon>Fungi</taxon>
        <taxon>Dikarya</taxon>
        <taxon>Basidiomycota</taxon>
        <taxon>Agaricomycotina</taxon>
        <taxon>Agaricomycetes</taxon>
        <taxon>Agaricomycetidae</taxon>
        <taxon>Agaricales</taxon>
        <taxon>Agaricineae</taxon>
        <taxon>Nidulariaceae</taxon>
        <taxon>Crucibulum</taxon>
    </lineage>
</organism>
<dbReference type="Proteomes" id="UP000308652">
    <property type="component" value="Unassembled WGS sequence"/>
</dbReference>
<gene>
    <name evidence="1" type="ORF">BDQ12DRAFT_724502</name>
</gene>
<sequence>MSASNTQSAHHSFDQTYFPDNSAELDLIQSIEQIITIHSHHPPSFSSSYIEPLSSAPSFEEESDEIDISSLCYDTFKPPSSPSPVDYSESAPGATPHIYVEMFHHSFTNCHNTSLQTIFQVMPLPKGQHLSLELSFSTRHQRWDDIYDSHDLVAISVVEETPNDVYLKCYQASPCGHITFPLFSFIIILPHESYWPGLYPGSEQFELVFHLPEFKYV</sequence>
<evidence type="ECO:0000313" key="2">
    <source>
        <dbReference type="Proteomes" id="UP000308652"/>
    </source>
</evidence>
<dbReference type="AlphaFoldDB" id="A0A5C3LVN0"/>
<dbReference type="EMBL" id="ML213610">
    <property type="protein sequence ID" value="TFK37050.1"/>
    <property type="molecule type" value="Genomic_DNA"/>
</dbReference>
<keyword evidence="2" id="KW-1185">Reference proteome</keyword>
<evidence type="ECO:0000313" key="1">
    <source>
        <dbReference type="EMBL" id="TFK37050.1"/>
    </source>
</evidence>
<reference evidence="1 2" key="1">
    <citation type="journal article" date="2019" name="Nat. Ecol. Evol.">
        <title>Megaphylogeny resolves global patterns of mushroom evolution.</title>
        <authorList>
            <person name="Varga T."/>
            <person name="Krizsan K."/>
            <person name="Foldi C."/>
            <person name="Dima B."/>
            <person name="Sanchez-Garcia M."/>
            <person name="Sanchez-Ramirez S."/>
            <person name="Szollosi G.J."/>
            <person name="Szarkandi J.G."/>
            <person name="Papp V."/>
            <person name="Albert L."/>
            <person name="Andreopoulos W."/>
            <person name="Angelini C."/>
            <person name="Antonin V."/>
            <person name="Barry K.W."/>
            <person name="Bougher N.L."/>
            <person name="Buchanan P."/>
            <person name="Buyck B."/>
            <person name="Bense V."/>
            <person name="Catcheside P."/>
            <person name="Chovatia M."/>
            <person name="Cooper J."/>
            <person name="Damon W."/>
            <person name="Desjardin D."/>
            <person name="Finy P."/>
            <person name="Geml J."/>
            <person name="Haridas S."/>
            <person name="Hughes K."/>
            <person name="Justo A."/>
            <person name="Karasinski D."/>
            <person name="Kautmanova I."/>
            <person name="Kiss B."/>
            <person name="Kocsube S."/>
            <person name="Kotiranta H."/>
            <person name="LaButti K.M."/>
            <person name="Lechner B.E."/>
            <person name="Liimatainen K."/>
            <person name="Lipzen A."/>
            <person name="Lukacs Z."/>
            <person name="Mihaltcheva S."/>
            <person name="Morgado L.N."/>
            <person name="Niskanen T."/>
            <person name="Noordeloos M.E."/>
            <person name="Ohm R.A."/>
            <person name="Ortiz-Santana B."/>
            <person name="Ovrebo C."/>
            <person name="Racz N."/>
            <person name="Riley R."/>
            <person name="Savchenko A."/>
            <person name="Shiryaev A."/>
            <person name="Soop K."/>
            <person name="Spirin V."/>
            <person name="Szebenyi C."/>
            <person name="Tomsovsky M."/>
            <person name="Tulloss R.E."/>
            <person name="Uehling J."/>
            <person name="Grigoriev I.V."/>
            <person name="Vagvolgyi C."/>
            <person name="Papp T."/>
            <person name="Martin F.M."/>
            <person name="Miettinen O."/>
            <person name="Hibbett D.S."/>
            <person name="Nagy L.G."/>
        </authorList>
    </citation>
    <scope>NUCLEOTIDE SEQUENCE [LARGE SCALE GENOMIC DNA]</scope>
    <source>
        <strain evidence="1 2">CBS 166.37</strain>
    </source>
</reference>
<protein>
    <submittedName>
        <fullName evidence="1">Uncharacterized protein</fullName>
    </submittedName>
</protein>
<proteinExistence type="predicted"/>
<name>A0A5C3LVN0_9AGAR</name>
<accession>A0A5C3LVN0</accession>